<gene>
    <name evidence="1" type="ORF">SACU0126_LOCUS3850</name>
</gene>
<name>A0A7S3W042_9SPIT</name>
<proteinExistence type="predicted"/>
<accession>A0A7S3W042</accession>
<protein>
    <submittedName>
        <fullName evidence="1">Uncharacterized protein</fullName>
    </submittedName>
</protein>
<feature type="non-terminal residue" evidence="1">
    <location>
        <position position="1"/>
    </location>
</feature>
<sequence>VKCVAANATSPVVELEYHDWVDEFTYLIKGMADSFNLRFSTPVDLKTKTLVMFVAGLVPNTILSPFEADDFLLAGFSMITDPKTPMAARAAQAVNAFLQ</sequence>
<dbReference type="AlphaFoldDB" id="A0A7S3W042"/>
<reference evidence="1" key="1">
    <citation type="submission" date="2021-01" db="EMBL/GenBank/DDBJ databases">
        <authorList>
            <person name="Corre E."/>
            <person name="Pelletier E."/>
            <person name="Niang G."/>
            <person name="Scheremetjew M."/>
            <person name="Finn R."/>
            <person name="Kale V."/>
            <person name="Holt S."/>
            <person name="Cochrane G."/>
            <person name="Meng A."/>
            <person name="Brown T."/>
            <person name="Cohen L."/>
        </authorList>
    </citation>
    <scope>NUCLEOTIDE SEQUENCE</scope>
    <source>
        <strain evidence="1">SPMC142</strain>
    </source>
</reference>
<dbReference type="EMBL" id="HBIQ01011951">
    <property type="protein sequence ID" value="CAE0525998.1"/>
    <property type="molecule type" value="Transcribed_RNA"/>
</dbReference>
<organism evidence="1">
    <name type="scientific">Strombidinopsis acuminata</name>
    <dbReference type="NCBI Taxonomy" id="141414"/>
    <lineage>
        <taxon>Eukaryota</taxon>
        <taxon>Sar</taxon>
        <taxon>Alveolata</taxon>
        <taxon>Ciliophora</taxon>
        <taxon>Intramacronucleata</taxon>
        <taxon>Spirotrichea</taxon>
        <taxon>Choreotrichia</taxon>
        <taxon>Choreotrichida</taxon>
        <taxon>Strombidinopsidae</taxon>
        <taxon>Strombidinopsis</taxon>
    </lineage>
</organism>
<evidence type="ECO:0000313" key="1">
    <source>
        <dbReference type="EMBL" id="CAE0525998.1"/>
    </source>
</evidence>